<evidence type="ECO:0000256" key="5">
    <source>
        <dbReference type="SAM" id="MobiDB-lite"/>
    </source>
</evidence>
<dbReference type="GO" id="GO:0046540">
    <property type="term" value="C:U4/U6 x U5 tri-snRNP complex"/>
    <property type="evidence" value="ECO:0007669"/>
    <property type="project" value="InterPro"/>
</dbReference>
<feature type="compositionally biased region" description="Basic and acidic residues" evidence="5">
    <location>
        <begin position="374"/>
        <end position="390"/>
    </location>
</feature>
<dbReference type="PANTHER" id="PTHR14212">
    <property type="entry name" value="U4/U6-ASSOCIATED RNA SPLICING FACTOR-RELATED"/>
    <property type="match status" value="1"/>
</dbReference>
<keyword evidence="3" id="KW-0508">mRNA splicing</keyword>
<dbReference type="AlphaFoldDB" id="A0A813LXK1"/>
<feature type="domain" description="Small nuclear ribonucleoprotein Prp3 C-terminal" evidence="6">
    <location>
        <begin position="408"/>
        <end position="534"/>
    </location>
</feature>
<feature type="region of interest" description="Disordered" evidence="5">
    <location>
        <begin position="371"/>
        <end position="390"/>
    </location>
</feature>
<dbReference type="InterPro" id="IPR013881">
    <property type="entry name" value="Pre-mRNA_splic_Prp3_dom"/>
</dbReference>
<dbReference type="PANTHER" id="PTHR14212:SF0">
    <property type="entry name" value="U4_U6 SMALL NUCLEAR RIBONUCLEOPROTEIN PRP3"/>
    <property type="match status" value="1"/>
</dbReference>
<accession>A0A813LXK1</accession>
<proteinExistence type="predicted"/>
<dbReference type="GO" id="GO:0000398">
    <property type="term" value="P:mRNA splicing, via spliceosome"/>
    <property type="evidence" value="ECO:0007669"/>
    <property type="project" value="InterPro"/>
</dbReference>
<dbReference type="Pfam" id="PF08572">
    <property type="entry name" value="PRP3"/>
    <property type="match status" value="1"/>
</dbReference>
<comment type="subcellular location">
    <subcellularLocation>
        <location evidence="1">Nucleus</location>
    </subcellularLocation>
</comment>
<name>A0A813LXK1_9BILA</name>
<evidence type="ECO:0000256" key="2">
    <source>
        <dbReference type="ARBA" id="ARBA00022664"/>
    </source>
</evidence>
<dbReference type="EMBL" id="CAJNOC010000003">
    <property type="protein sequence ID" value="CAF0703588.1"/>
    <property type="molecule type" value="Genomic_DNA"/>
</dbReference>
<organism evidence="8 9">
    <name type="scientific">Brachionus calyciflorus</name>
    <dbReference type="NCBI Taxonomy" id="104777"/>
    <lineage>
        <taxon>Eukaryota</taxon>
        <taxon>Metazoa</taxon>
        <taxon>Spiralia</taxon>
        <taxon>Gnathifera</taxon>
        <taxon>Rotifera</taxon>
        <taxon>Eurotatoria</taxon>
        <taxon>Monogononta</taxon>
        <taxon>Pseudotrocha</taxon>
        <taxon>Ploima</taxon>
        <taxon>Brachionidae</taxon>
        <taxon>Brachionus</taxon>
    </lineage>
</organism>
<sequence>MSTPLEVSQILANAKKSIEEKKAQLGLNKLAESKKDALIALKAKIAASVANAQVKNILDNVPVSIPTSFPDQLIQRQHTLEERDRSLNLIIDSEGRTIDKRTGEVVLLQSRMPTLKANIKTQKRDYRTAMGGDKSEYASGIASTISGVSSVFQAKVVPEKKPEGEKEVSEAFFDNRLKIKTAERNKRKLVFNEKGKYLDIANKLRAKSKLVLLQKEIASISKKTGISNESKLALIQPKKTTKEIIPNIEWWDFAVLNEMNYGCLEKLNEQELREKLKINRLIEHPVQMKPPTHSDKKVAPAVMLTKKERKKLRRQNRTELLKEEQEKIRLGLIPPPEPKVKISNLMRVLGTEAVQDPTKVEEYVRNQMAKRQKLHEEQNASRKLTDAEKAAKKKRKLMENTSLQVNVSVYRVKDLSDPAVKFKLEANCNQLHMTGAVLLYKNLNLVVVEGGPKQQRKFRRLMMNRIKWAQTNSKIKIDANDENAQKETNTCALVWEGVVKTRSFGPMIFKMCPTISFAREYLKKLGIEHYWDKAQSDSILQQSDF</sequence>
<comment type="caution">
    <text evidence="8">The sequence shown here is derived from an EMBL/GenBank/DDBJ whole genome shotgun (WGS) entry which is preliminary data.</text>
</comment>
<evidence type="ECO:0000256" key="1">
    <source>
        <dbReference type="ARBA" id="ARBA00004123"/>
    </source>
</evidence>
<evidence type="ECO:0000256" key="3">
    <source>
        <dbReference type="ARBA" id="ARBA00023187"/>
    </source>
</evidence>
<protein>
    <submittedName>
        <fullName evidence="8">Uncharacterized protein</fullName>
    </submittedName>
</protein>
<gene>
    <name evidence="8" type="ORF">OXX778_LOCUS72</name>
</gene>
<dbReference type="InterPro" id="IPR027104">
    <property type="entry name" value="Prp3"/>
</dbReference>
<evidence type="ECO:0000313" key="8">
    <source>
        <dbReference type="EMBL" id="CAF0703588.1"/>
    </source>
</evidence>
<dbReference type="CDD" id="cd24162">
    <property type="entry name" value="Prp3_C"/>
    <property type="match status" value="1"/>
</dbReference>
<evidence type="ECO:0000313" key="9">
    <source>
        <dbReference type="Proteomes" id="UP000663879"/>
    </source>
</evidence>
<keyword evidence="9" id="KW-1185">Reference proteome</keyword>
<reference evidence="8" key="1">
    <citation type="submission" date="2021-02" db="EMBL/GenBank/DDBJ databases">
        <authorList>
            <person name="Nowell W R."/>
        </authorList>
    </citation>
    <scope>NUCLEOTIDE SEQUENCE</scope>
    <source>
        <strain evidence="8">Ploen Becks lab</strain>
    </source>
</reference>
<dbReference type="Proteomes" id="UP000663879">
    <property type="component" value="Unassembled WGS sequence"/>
</dbReference>
<keyword evidence="4" id="KW-0539">Nucleus</keyword>
<keyword evidence="2" id="KW-0507">mRNA processing</keyword>
<dbReference type="Pfam" id="PF06544">
    <property type="entry name" value="Prp3_C"/>
    <property type="match status" value="1"/>
</dbReference>
<evidence type="ECO:0000256" key="4">
    <source>
        <dbReference type="ARBA" id="ARBA00023242"/>
    </source>
</evidence>
<dbReference type="OrthoDB" id="10264544at2759"/>
<dbReference type="InterPro" id="IPR010541">
    <property type="entry name" value="Prp3_C"/>
</dbReference>
<evidence type="ECO:0000259" key="6">
    <source>
        <dbReference type="Pfam" id="PF06544"/>
    </source>
</evidence>
<evidence type="ECO:0000259" key="7">
    <source>
        <dbReference type="Pfam" id="PF08572"/>
    </source>
</evidence>
<feature type="domain" description="Pre-mRNA-splicing factor 3" evidence="7">
    <location>
        <begin position="171"/>
        <end position="385"/>
    </location>
</feature>